<evidence type="ECO:0000256" key="5">
    <source>
        <dbReference type="ARBA" id="ARBA00022882"/>
    </source>
</evidence>
<dbReference type="Gene3D" id="2.60.40.1400">
    <property type="entry name" value="G protein-activated inward rectifier potassium channel 1"/>
    <property type="match status" value="1"/>
</dbReference>
<evidence type="ECO:0000256" key="10">
    <source>
        <dbReference type="ARBA" id="ARBA00023303"/>
    </source>
</evidence>
<name>A0A0K2U965_LEPSM</name>
<keyword evidence="7 12" id="KW-1133">Transmembrane helix</keyword>
<evidence type="ECO:0000256" key="9">
    <source>
        <dbReference type="ARBA" id="ARBA00023136"/>
    </source>
</evidence>
<evidence type="ECO:0000259" key="13">
    <source>
        <dbReference type="Pfam" id="PF17655"/>
    </source>
</evidence>
<dbReference type="PANTHER" id="PTHR11767">
    <property type="entry name" value="INWARD RECTIFIER POTASSIUM CHANNEL"/>
    <property type="match status" value="1"/>
</dbReference>
<dbReference type="Gene3D" id="1.10.287.70">
    <property type="match status" value="1"/>
</dbReference>
<dbReference type="AlphaFoldDB" id="A0A0K2U965"/>
<dbReference type="GO" id="GO:0034702">
    <property type="term" value="C:monoatomic ion channel complex"/>
    <property type="evidence" value="ECO:0007669"/>
    <property type="project" value="UniProtKB-KW"/>
</dbReference>
<dbReference type="Pfam" id="PF17655">
    <property type="entry name" value="IRK_C"/>
    <property type="match status" value="1"/>
</dbReference>
<keyword evidence="5 11" id="KW-0851">Voltage-gated channel</keyword>
<dbReference type="InterPro" id="IPR013518">
    <property type="entry name" value="K_chnl_inward-rec_Kir_cyto"/>
</dbReference>
<dbReference type="InterPro" id="IPR041647">
    <property type="entry name" value="IRK_C"/>
</dbReference>
<dbReference type="InterPro" id="IPR014756">
    <property type="entry name" value="Ig_E-set"/>
</dbReference>
<evidence type="ECO:0000256" key="11">
    <source>
        <dbReference type="RuleBase" id="RU003822"/>
    </source>
</evidence>
<dbReference type="PANTHER" id="PTHR11767:SF102">
    <property type="entry name" value="INWARDLY RECTIFYING POTASSIUM CHANNEL 1, ISOFORM F"/>
    <property type="match status" value="1"/>
</dbReference>
<evidence type="ECO:0000256" key="6">
    <source>
        <dbReference type="ARBA" id="ARBA00022958"/>
    </source>
</evidence>
<evidence type="ECO:0000256" key="7">
    <source>
        <dbReference type="ARBA" id="ARBA00022989"/>
    </source>
</evidence>
<keyword evidence="3 11" id="KW-0633">Potassium transport</keyword>
<feature type="domain" description="Inward rectifier potassium channel C-terminal" evidence="13">
    <location>
        <begin position="33"/>
        <end position="209"/>
    </location>
</feature>
<dbReference type="OrthoDB" id="273257at2759"/>
<dbReference type="InterPro" id="IPR016449">
    <property type="entry name" value="K_chnl_inward-rec_Kir"/>
</dbReference>
<feature type="transmembrane region" description="Helical" evidence="12">
    <location>
        <begin position="6"/>
        <end position="24"/>
    </location>
</feature>
<dbReference type="GO" id="GO:0005242">
    <property type="term" value="F:inward rectifier potassium channel activity"/>
    <property type="evidence" value="ECO:0007669"/>
    <property type="project" value="InterPro"/>
</dbReference>
<keyword evidence="6 11" id="KW-0630">Potassium</keyword>
<protein>
    <submittedName>
        <fullName evidence="14">Inward rectifier potassium channel 2like [Bombyx mori]</fullName>
    </submittedName>
</protein>
<dbReference type="EMBL" id="HACA01017126">
    <property type="protein sequence ID" value="CDW34487.1"/>
    <property type="molecule type" value="Transcribed_RNA"/>
</dbReference>
<dbReference type="GO" id="GO:0005886">
    <property type="term" value="C:plasma membrane"/>
    <property type="evidence" value="ECO:0007669"/>
    <property type="project" value="TreeGrafter"/>
</dbReference>
<evidence type="ECO:0000256" key="8">
    <source>
        <dbReference type="ARBA" id="ARBA00023065"/>
    </source>
</evidence>
<evidence type="ECO:0000256" key="3">
    <source>
        <dbReference type="ARBA" id="ARBA00022538"/>
    </source>
</evidence>
<organism evidence="14">
    <name type="scientific">Lepeophtheirus salmonis</name>
    <name type="common">Salmon louse</name>
    <name type="synonym">Caligus salmonis</name>
    <dbReference type="NCBI Taxonomy" id="72036"/>
    <lineage>
        <taxon>Eukaryota</taxon>
        <taxon>Metazoa</taxon>
        <taxon>Ecdysozoa</taxon>
        <taxon>Arthropoda</taxon>
        <taxon>Crustacea</taxon>
        <taxon>Multicrustacea</taxon>
        <taxon>Hexanauplia</taxon>
        <taxon>Copepoda</taxon>
        <taxon>Siphonostomatoida</taxon>
        <taxon>Caligidae</taxon>
        <taxon>Lepeophtheirus</taxon>
    </lineage>
</organism>
<evidence type="ECO:0000313" key="14">
    <source>
        <dbReference type="EMBL" id="CDW34487.1"/>
    </source>
</evidence>
<dbReference type="GO" id="GO:1990573">
    <property type="term" value="P:potassium ion import across plasma membrane"/>
    <property type="evidence" value="ECO:0007669"/>
    <property type="project" value="TreeGrafter"/>
</dbReference>
<dbReference type="SUPFAM" id="SSF81296">
    <property type="entry name" value="E set domains"/>
    <property type="match status" value="1"/>
</dbReference>
<keyword evidence="10 11" id="KW-0407">Ion channel</keyword>
<keyword evidence="4 11" id="KW-0812">Transmembrane</keyword>
<accession>A0A0K2U965</accession>
<keyword evidence="2 11" id="KW-0813">Transport</keyword>
<evidence type="ECO:0000256" key="12">
    <source>
        <dbReference type="SAM" id="Phobius"/>
    </source>
</evidence>
<comment type="subcellular location">
    <subcellularLocation>
        <location evidence="1 11">Membrane</location>
        <topology evidence="1 11">Multi-pass membrane protein</topology>
    </subcellularLocation>
</comment>
<sequence length="234" mass="26546">MCLQSIIGVVISACMAGIVFAKLARPKLRSNTILYSKNAVITMRNDELYLLFRVGNMRKSHLIEAHLRAQLVYDRSFTDEGENMHYKHEELSICTQADWNSEDRTLIIWPIIIAHKIDEESPFFSMSPKDILSSRFEIIVSLEGVVEPTGNSVQALSSYLPNEILWGYHFDNMMSYSRKRGVYIVDCAHLNALIQDDTPRISAKELKEINSSKSTPSTIKFSECNADNVSNAHV</sequence>
<evidence type="ECO:0000256" key="2">
    <source>
        <dbReference type="ARBA" id="ARBA00022448"/>
    </source>
</evidence>
<proteinExistence type="inferred from homology"/>
<evidence type="ECO:0000256" key="4">
    <source>
        <dbReference type="ARBA" id="ARBA00022692"/>
    </source>
</evidence>
<dbReference type="GO" id="GO:0034765">
    <property type="term" value="P:regulation of monoatomic ion transmembrane transport"/>
    <property type="evidence" value="ECO:0007669"/>
    <property type="project" value="TreeGrafter"/>
</dbReference>
<dbReference type="PRINTS" id="PR01320">
    <property type="entry name" value="KIRCHANNEL"/>
</dbReference>
<keyword evidence="8 11" id="KW-0406">Ion transport</keyword>
<comment type="similarity">
    <text evidence="11">Belongs to the inward rectifier-type potassium channel (TC 1.A.2.1) family.</text>
</comment>
<keyword evidence="9 12" id="KW-0472">Membrane</keyword>
<reference evidence="14" key="1">
    <citation type="submission" date="2014-05" db="EMBL/GenBank/DDBJ databases">
        <authorList>
            <person name="Chronopoulou M."/>
        </authorList>
    </citation>
    <scope>NUCLEOTIDE SEQUENCE</scope>
    <source>
        <tissue evidence="14">Whole organism</tissue>
    </source>
</reference>
<evidence type="ECO:0000256" key="1">
    <source>
        <dbReference type="ARBA" id="ARBA00004141"/>
    </source>
</evidence>